<name>X5DYG4_9CORY</name>
<proteinExistence type="predicted"/>
<protein>
    <submittedName>
        <fullName evidence="1">Uncharacterized protein</fullName>
    </submittedName>
</protein>
<dbReference type="KEGG" id="cgy:CGLY_16445"/>
<sequence length="95" mass="11357">MAYLHAPQLKKKKGKKHRLYRIPKMSESSRKVEKSSTISTRRLSLRRIWHVLRIVIYHRNSTFNITLMSKTGNRTSSKRSETTFQTLIYTYQYHG</sequence>
<keyword evidence="1" id="KW-0614">Plasmid</keyword>
<organism evidence="1 2">
    <name type="scientific">Corynebacterium glyciniphilum AJ 3170</name>
    <dbReference type="NCBI Taxonomy" id="1404245"/>
    <lineage>
        <taxon>Bacteria</taxon>
        <taxon>Bacillati</taxon>
        <taxon>Actinomycetota</taxon>
        <taxon>Actinomycetes</taxon>
        <taxon>Mycobacteriales</taxon>
        <taxon>Corynebacteriaceae</taxon>
        <taxon>Corynebacterium</taxon>
    </lineage>
</organism>
<accession>X5DYG4</accession>
<gene>
    <name evidence="1" type="ORF">CGLY_16445</name>
</gene>
<geneLocation type="plasmid" evidence="1 2">
    <name>pCgly1</name>
</geneLocation>
<reference evidence="1 2" key="1">
    <citation type="journal article" date="2015" name="Int. J. Syst. Evol. Microbiol.">
        <title>Revisiting Corynebacterium glyciniphilum (ex Kubota et al., 1972) sp. nov., nom. rev., isolated from putrefied banana.</title>
        <authorList>
            <person name="Al-Dilaimi A."/>
            <person name="Bednarz H."/>
            <person name="Lomker A."/>
            <person name="Niehaus K."/>
            <person name="Kalinowski J."/>
            <person name="Ruckert C."/>
        </authorList>
    </citation>
    <scope>NUCLEOTIDE SEQUENCE [LARGE SCALE GENOMIC DNA]</scope>
    <source>
        <strain evidence="1">AJ 3170</strain>
        <plasmid evidence="2">Plasmid pCgly1</plasmid>
    </source>
</reference>
<dbReference type="Proteomes" id="UP000023703">
    <property type="component" value="Plasmid pCgly1"/>
</dbReference>
<dbReference type="AlphaFoldDB" id="X5DYG4"/>
<evidence type="ECO:0000313" key="1">
    <source>
        <dbReference type="EMBL" id="AHW65662.1"/>
    </source>
</evidence>
<keyword evidence="2" id="KW-1185">Reference proteome</keyword>
<evidence type="ECO:0000313" key="2">
    <source>
        <dbReference type="Proteomes" id="UP000023703"/>
    </source>
</evidence>
<dbReference type="HOGENOM" id="CLU_2368083_0_0_11"/>
<dbReference type="EMBL" id="CP006843">
    <property type="protein sequence ID" value="AHW65662.1"/>
    <property type="molecule type" value="Genomic_DNA"/>
</dbReference>